<feature type="domain" description="Cell morphogenesis central region" evidence="4">
    <location>
        <begin position="1754"/>
        <end position="1924"/>
    </location>
</feature>
<feature type="compositionally biased region" description="Basic and acidic residues" evidence="1">
    <location>
        <begin position="56"/>
        <end position="67"/>
    </location>
</feature>
<protein>
    <recommendedName>
        <fullName evidence="7">Cell morphogenesis protein</fullName>
    </recommendedName>
</protein>
<dbReference type="InterPro" id="IPR025481">
    <property type="entry name" value="Cell_Morphogen_C"/>
</dbReference>
<dbReference type="GO" id="GO:0005938">
    <property type="term" value="C:cell cortex"/>
    <property type="evidence" value="ECO:0007669"/>
    <property type="project" value="TreeGrafter"/>
</dbReference>
<dbReference type="Proteomes" id="UP000305948">
    <property type="component" value="Unassembled WGS sequence"/>
</dbReference>
<evidence type="ECO:0000259" key="4">
    <source>
        <dbReference type="Pfam" id="PF14228"/>
    </source>
</evidence>
<sequence>MSFEDVQITIPDLDDDALYSTPIPFGRAPGGSGFGYGGSGSGQESPTALTPLALPERADKGYFHSRNDSAASEDSAQSFTTRYTANSKTSTGFGHSASASITTTNTSTSFTKKPSFASIRNAFKSGKSTEPPPVPALDRDAYPVLKNPFNRSNSSLAHAAPLPRRPSAVAIVSPSQGRPPTPGTDGRSRGTKSKGHAPARSQHSHTGSVFHSSDTGSDLGHGYYPSSSPPPMPPMPDMFGGQPSRDGTPPLDYEDNIVIEPRTPAEYALHAIFIRFVTSAESKIEAFLKQPLDHDPMLEDSMGPGIDPKFDDLLNSLGKLAHKNAKPVIDSIMRWRRSQNAGEVSSDVMRSHLSQSPSAGRGVKPQDSRYIIAERKSLASVYIMCRALIAVMQSVSKDALGDAIGYELEDVTFEQFKTPYLKLLSQSGNHRTNAELYATLLGLIANVRFDSVTDKFLNELQPVAAGQVAKDLDMKYESLVKGLRYVQIKVWPPEAFEEGAEFFESLSKSFANAHGFRLKSAFAETLVQILHPIGKTAQAEVNHPEWAKAIEVIYPRARDMTSKPRYWHAAYPLLITSLCVAPQDYFLRNWMPCFEAGLAKLKDKPHRSAAMNGSIRLIWTYLYRCYEPASTATSKLDGLLKHFFPPNRQTLFPQDDHLEPFIYMLHFVLSRHFDFGAEFCLELMQEQTVNGSSTTNISSVLSPERLAISVKALLLSLHLIEREERAPSWPTSPEFSTFSYAADYTASSGFLPEAVLQKPGVQDVLDRYSTVLARIAEISANAIIQMSVLDDQWSANRLTAAYEESHNYVLHRHPEGIVAYPHSYIPQIGYLQTCFESWPRCLASTLTVDDALDMLIRGLVHVDPSLADAAAGALHRFMESDQHALSVLIRFSKFLFGPHCISQEGSGVKLTIESTKLLGTWARLVDRWIQSLQQKSADDLAEKAAGVMVVVDELEAGSLFLLTHVERELRTTGVEVLRALRLLVDRMVAKSSSGEAQPPTPAASGLLHLFYDGQLNKSYLDGYDDLINREEDLDRLRQWRQSQRADIPLRIADSTDGRDYAIWEHAYAAVIRLGSSRHEQVVARLREAVVAAASRYHPLMAAIAGINSRATPGLPTRNQSGGEKEGAKLVLDNMNHIKQWRMWVRILCSTAAADTRTAVVNREHARVPSEANFDRERMTTTRGLFRLLAPFLDSEHTVFRDAAVLSISTFPSEGYSQLLDDLNNLAARQFYDDRFKSNAPLAPSRTRRQERFYAAVARIYYLTAHLILDQRAAARQPALSNILKFVRHTQAFLTSPESRDKYMLQRLRRYFCGTVERLFDGMATLKDSDRFVPYRMHLYLYRLCEEWCQLGPQSESVRQRLIYMQKSASDLNDPQKQAEGVRRFQTETKKLSKAAIGAMASAKAFFPPEISSGSPTDNPMQEPVKSLDAASTLERWTFILASFDPSDQSHAKKALRSLLAHPAQDTTLMEEALRRAVVLSKDLDTSNSRFFEVVAGVICSASRHGFAFSQIIWLGLANLCHHLVEIRRWALKVLETAHEQSAGLPSLDRFQAAVGSSAPSTYLQAHRLISDLLAGEHPQYACQVLSQFVTWMPQVLEGATGKAHLLLLQSLEYWISNIDLMPDDKTHLSPDGRAALYNLISLTTRYADTHSEQVLTLWTRLVDTPHQHNGHATIRFLLEQSHKVGSSIFVSCASKVVACLSQSVVGRQVFEDICDLVEPARMLPTLEHKLVIPSQDELELWSDLDTLFSSQPRLSLASGQYALLFLADVALEREWEEQAQLPRLLHALFIHVDHRSPFVRQRARYMLFQLLRTWIPGYEELPDRSEYRDRDAIRCDIANLERSSEAIFWRDDEPGAQSEPKMRALSGAVIALLEPLRPGLADEWGSLALFWGTGCAIRALAFRSLQVFRALMPSVSKADLGRLLGRLSSTIADEDDGIQKFTADLVLTLSAISKADHFEWSSLPQLFWGAYACLSTTVEREYHQALLLLESLLKKVNLDDKETSVFITSHRPRDWSGAATLQASLLTGLRSSVTSDLAFSILQTLAGIDDGELIDPSEGRVRDLYTASLPWLLQAKAAEAYGETLVQFAMDVSRLAEKEGKRSISRILDSFANRRFRTTEDFLRQSVASLREHYGVQHWTEVVTLLLGLTLNSQRWLRVHSIQILKVLFQQRETRHPVDRLGSELLMPLLRLLETDLAPEALGVLEEPMTISGGPPAKHVLRMSMNMKTLRDQADVTDVFGIPHESGWCVARPTLAQQICRANVMAVYDTCKVPDRPSRIDFQPEEMEAFADRPENNLGELVQNLHELSMFFQDEDSEERDGTRDPLPTRQVEARVAAILAKSTDSDTDGPQTPFVDVFDISDLAASYGDSDEDSGTDSESDAFVFDSLEQLSLSRSNSLNGFYR</sequence>
<evidence type="ECO:0000313" key="5">
    <source>
        <dbReference type="EMBL" id="TFK49459.1"/>
    </source>
</evidence>
<dbReference type="SUPFAM" id="SSF48371">
    <property type="entry name" value="ARM repeat"/>
    <property type="match status" value="1"/>
</dbReference>
<dbReference type="GO" id="GO:0030427">
    <property type="term" value="C:site of polarized growth"/>
    <property type="evidence" value="ECO:0007669"/>
    <property type="project" value="TreeGrafter"/>
</dbReference>
<dbReference type="OrthoDB" id="6287725at2759"/>
<evidence type="ECO:0000259" key="3">
    <source>
        <dbReference type="Pfam" id="PF14225"/>
    </source>
</evidence>
<dbReference type="InterPro" id="IPR029473">
    <property type="entry name" value="MOR2-PAG1_mid"/>
</dbReference>
<dbReference type="Pfam" id="PF14222">
    <property type="entry name" value="MOR2-PAG1_N"/>
    <property type="match status" value="1"/>
</dbReference>
<feature type="compositionally biased region" description="Polar residues" evidence="1">
    <location>
        <begin position="68"/>
        <end position="93"/>
    </location>
</feature>
<feature type="domain" description="Cell morphogenesis central region" evidence="4">
    <location>
        <begin position="1490"/>
        <end position="1680"/>
    </location>
</feature>
<feature type="domain" description="Cell morphogenesis central region" evidence="4">
    <location>
        <begin position="1174"/>
        <end position="1349"/>
    </location>
</feature>
<keyword evidence="6" id="KW-1185">Reference proteome</keyword>
<dbReference type="GO" id="GO:0000902">
    <property type="term" value="P:cell morphogenesis"/>
    <property type="evidence" value="ECO:0007669"/>
    <property type="project" value="InterPro"/>
</dbReference>
<feature type="region of interest" description="Disordered" evidence="1">
    <location>
        <begin position="171"/>
        <end position="249"/>
    </location>
</feature>
<accession>A0A5C3MVF1</accession>
<reference evidence="5 6" key="1">
    <citation type="journal article" date="2019" name="Nat. Ecol. Evol.">
        <title>Megaphylogeny resolves global patterns of mushroom evolution.</title>
        <authorList>
            <person name="Varga T."/>
            <person name="Krizsan K."/>
            <person name="Foldi C."/>
            <person name="Dima B."/>
            <person name="Sanchez-Garcia M."/>
            <person name="Sanchez-Ramirez S."/>
            <person name="Szollosi G.J."/>
            <person name="Szarkandi J.G."/>
            <person name="Papp V."/>
            <person name="Albert L."/>
            <person name="Andreopoulos W."/>
            <person name="Angelini C."/>
            <person name="Antonin V."/>
            <person name="Barry K.W."/>
            <person name="Bougher N.L."/>
            <person name="Buchanan P."/>
            <person name="Buyck B."/>
            <person name="Bense V."/>
            <person name="Catcheside P."/>
            <person name="Chovatia M."/>
            <person name="Cooper J."/>
            <person name="Damon W."/>
            <person name="Desjardin D."/>
            <person name="Finy P."/>
            <person name="Geml J."/>
            <person name="Haridas S."/>
            <person name="Hughes K."/>
            <person name="Justo A."/>
            <person name="Karasinski D."/>
            <person name="Kautmanova I."/>
            <person name="Kiss B."/>
            <person name="Kocsube S."/>
            <person name="Kotiranta H."/>
            <person name="LaButti K.M."/>
            <person name="Lechner B.E."/>
            <person name="Liimatainen K."/>
            <person name="Lipzen A."/>
            <person name="Lukacs Z."/>
            <person name="Mihaltcheva S."/>
            <person name="Morgado L.N."/>
            <person name="Niskanen T."/>
            <person name="Noordeloos M.E."/>
            <person name="Ohm R.A."/>
            <person name="Ortiz-Santana B."/>
            <person name="Ovrebo C."/>
            <person name="Racz N."/>
            <person name="Riley R."/>
            <person name="Savchenko A."/>
            <person name="Shiryaev A."/>
            <person name="Soop K."/>
            <person name="Spirin V."/>
            <person name="Szebenyi C."/>
            <person name="Tomsovsky M."/>
            <person name="Tulloss R.E."/>
            <person name="Uehling J."/>
            <person name="Grigoriev I.V."/>
            <person name="Vagvolgyi C."/>
            <person name="Papp T."/>
            <person name="Martin F.M."/>
            <person name="Miettinen O."/>
            <person name="Hibbett D.S."/>
            <person name="Nagy L.G."/>
        </authorList>
    </citation>
    <scope>NUCLEOTIDE SEQUENCE [LARGE SCALE GENOMIC DNA]</scope>
    <source>
        <strain evidence="5 6">OMC1185</strain>
    </source>
</reference>
<feature type="compositionally biased region" description="Pro residues" evidence="1">
    <location>
        <begin position="227"/>
        <end position="236"/>
    </location>
</feature>
<name>A0A5C3MVF1_9AGAM</name>
<dbReference type="InterPro" id="IPR025614">
    <property type="entry name" value="Cell_morpho_N"/>
</dbReference>
<organism evidence="5 6">
    <name type="scientific">Heliocybe sulcata</name>
    <dbReference type="NCBI Taxonomy" id="5364"/>
    <lineage>
        <taxon>Eukaryota</taxon>
        <taxon>Fungi</taxon>
        <taxon>Dikarya</taxon>
        <taxon>Basidiomycota</taxon>
        <taxon>Agaricomycotina</taxon>
        <taxon>Agaricomycetes</taxon>
        <taxon>Gloeophyllales</taxon>
        <taxon>Gloeophyllaceae</taxon>
        <taxon>Heliocybe</taxon>
    </lineage>
</organism>
<gene>
    <name evidence="5" type="ORF">OE88DRAFT_1737075</name>
</gene>
<evidence type="ECO:0000256" key="1">
    <source>
        <dbReference type="SAM" id="MobiDB-lite"/>
    </source>
</evidence>
<dbReference type="PANTHER" id="PTHR12295">
    <property type="entry name" value="FURRY-RELATED"/>
    <property type="match status" value="1"/>
</dbReference>
<feature type="compositionally biased region" description="Polar residues" evidence="1">
    <location>
        <begin position="204"/>
        <end position="216"/>
    </location>
</feature>
<proteinExistence type="predicted"/>
<feature type="domain" description="Cell morphogenesis protein C-terminal" evidence="3">
    <location>
        <begin position="1964"/>
        <end position="2213"/>
    </location>
</feature>
<feature type="region of interest" description="Disordered" evidence="1">
    <location>
        <begin position="29"/>
        <end position="149"/>
    </location>
</feature>
<dbReference type="InterPro" id="IPR039867">
    <property type="entry name" value="Furry/Tao3/Mor2"/>
</dbReference>
<dbReference type="PANTHER" id="PTHR12295:SF30">
    <property type="entry name" value="PROTEIN FURRY"/>
    <property type="match status" value="1"/>
</dbReference>
<feature type="domain" description="Cell morphogenesis protein N-terminal" evidence="2">
    <location>
        <begin position="374"/>
        <end position="929"/>
    </location>
</feature>
<evidence type="ECO:0000259" key="2">
    <source>
        <dbReference type="Pfam" id="PF14222"/>
    </source>
</evidence>
<evidence type="ECO:0008006" key="7">
    <source>
        <dbReference type="Google" id="ProtNLM"/>
    </source>
</evidence>
<dbReference type="InterPro" id="IPR016024">
    <property type="entry name" value="ARM-type_fold"/>
</dbReference>
<dbReference type="Pfam" id="PF14228">
    <property type="entry name" value="MOR2-PAG1_mid"/>
    <property type="match status" value="3"/>
</dbReference>
<dbReference type="Pfam" id="PF14225">
    <property type="entry name" value="MOR2-PAG1_C"/>
    <property type="match status" value="1"/>
</dbReference>
<feature type="compositionally biased region" description="Low complexity" evidence="1">
    <location>
        <begin position="96"/>
        <end position="118"/>
    </location>
</feature>
<dbReference type="STRING" id="5364.A0A5C3MVF1"/>
<dbReference type="EMBL" id="ML213516">
    <property type="protein sequence ID" value="TFK49459.1"/>
    <property type="molecule type" value="Genomic_DNA"/>
</dbReference>
<feature type="compositionally biased region" description="Gly residues" evidence="1">
    <location>
        <begin position="29"/>
        <end position="41"/>
    </location>
</feature>
<evidence type="ECO:0000313" key="6">
    <source>
        <dbReference type="Proteomes" id="UP000305948"/>
    </source>
</evidence>